<keyword evidence="8" id="KW-0464">Manganese</keyword>
<reference evidence="11 12" key="1">
    <citation type="journal article" date="2021" name="Microb. Ecol.">
        <title>Candidatus Mesenet longicola: Novel Endosymbionts of Brontispa longissima that Induce Cytoplasmic Incompatibility.</title>
        <authorList>
            <person name="Takano S."/>
            <person name="Gotoh Y."/>
            <person name="Hayashi T."/>
        </authorList>
    </citation>
    <scope>NUCLEOTIDE SEQUENCE [LARGE SCALE GENOMIC DNA]</scope>
    <source>
        <strain evidence="11">L5</strain>
    </source>
</reference>
<evidence type="ECO:0000256" key="7">
    <source>
        <dbReference type="ARBA" id="ARBA00023026"/>
    </source>
</evidence>
<evidence type="ECO:0000313" key="11">
    <source>
        <dbReference type="EMBL" id="GHM59560.1"/>
    </source>
</evidence>
<dbReference type="EMBL" id="BNGU01000018">
    <property type="protein sequence ID" value="GHM59560.1"/>
    <property type="molecule type" value="Genomic_DNA"/>
</dbReference>
<dbReference type="SMR" id="A0A8J3HVA7"/>
<dbReference type="Proteomes" id="UP000637906">
    <property type="component" value="Unassembled WGS sequence"/>
</dbReference>
<dbReference type="GO" id="GO:0046872">
    <property type="term" value="F:metal ion binding"/>
    <property type="evidence" value="ECO:0007669"/>
    <property type="project" value="UniProtKB-KW"/>
</dbReference>
<evidence type="ECO:0000256" key="10">
    <source>
        <dbReference type="ARBA" id="ARBA00093451"/>
    </source>
</evidence>
<comment type="caution">
    <text evidence="11">The sequence shown here is derived from an EMBL/GenBank/DDBJ whole genome shotgun (WGS) entry which is preliminary data.</text>
</comment>
<evidence type="ECO:0000313" key="12">
    <source>
        <dbReference type="Proteomes" id="UP000637906"/>
    </source>
</evidence>
<protein>
    <submittedName>
        <fullName evidence="11">Uncharacterized protein</fullName>
    </submittedName>
</protein>
<evidence type="ECO:0000256" key="9">
    <source>
        <dbReference type="ARBA" id="ARBA00093251"/>
    </source>
</evidence>
<evidence type="ECO:0000256" key="8">
    <source>
        <dbReference type="ARBA" id="ARBA00023211"/>
    </source>
</evidence>
<keyword evidence="5" id="KW-0808">Transferase</keyword>
<comment type="catalytic activity">
    <reaction evidence="9">
        <text>L-arginyl-[protein] + UDP-N-acetyl-alpha-D-glucosamine = N(omega)-(N-acetyl-beta-D-glucosaminyl)-L-arginyl-[protein] + UDP + H(+)</text>
        <dbReference type="Rhea" id="RHEA:66632"/>
        <dbReference type="Rhea" id="RHEA-COMP:10532"/>
        <dbReference type="Rhea" id="RHEA-COMP:17079"/>
        <dbReference type="ChEBI" id="CHEBI:15378"/>
        <dbReference type="ChEBI" id="CHEBI:29965"/>
        <dbReference type="ChEBI" id="CHEBI:57705"/>
        <dbReference type="ChEBI" id="CHEBI:58223"/>
        <dbReference type="ChEBI" id="CHEBI:167322"/>
    </reaction>
    <physiologicalReaction direction="left-to-right" evidence="9">
        <dbReference type="Rhea" id="RHEA:66633"/>
    </physiologicalReaction>
</comment>
<evidence type="ECO:0000256" key="3">
    <source>
        <dbReference type="ARBA" id="ARBA00022656"/>
    </source>
</evidence>
<evidence type="ECO:0000256" key="5">
    <source>
        <dbReference type="ARBA" id="ARBA00022679"/>
    </source>
</evidence>
<comment type="subcellular location">
    <subcellularLocation>
        <location evidence="1">Host cell</location>
    </subcellularLocation>
</comment>
<sequence>MPTKTTIDANAPILMQWIVSSSDRLNKEAEPGRHPLPNTQTFPHRQRLVNMAKVEPDRLICLYYLGDTLNEEQNTLMQYLENLAPNIRAINFNKLDWSEYDFEFNTSMLSVDDEGENMKMTEYLKLPNTDNRLGFRLDMMRILMLLKCPKAALLELNKVEAWDKPIGEGGIYFDFDFSLSSKMGKLKAPYGILSGYAKGVGNVYDFFFPATVAVTESKNPALTSAHENIKNCIGYDNDGSIKKHKLKFKYDTITFYAGDFLTIDSRQNDLVSFSVASGINCSVFAAASSEIQAKALRDNATQDLVKKNEICFTHAVNRNDAKVIVSNDAINGKEFHSWATSEDLDINKNFGSNTTYTEIFDMMYKAPELEIKNSISTNLKNIEQEQDKGYCRFQ</sequence>
<dbReference type="AlphaFoldDB" id="A0A8J3HVA7"/>
<keyword evidence="6" id="KW-0479">Metal-binding</keyword>
<keyword evidence="2" id="KW-0964">Secreted</keyword>
<comment type="similarity">
    <text evidence="10">Belongs to the glycosyltransferase NleB family.</text>
</comment>
<name>A0A8J3HVA7_9RICK</name>
<keyword evidence="3" id="KW-0800">Toxin</keyword>
<dbReference type="GO" id="GO:0016757">
    <property type="term" value="F:glycosyltransferase activity"/>
    <property type="evidence" value="ECO:0007669"/>
    <property type="project" value="UniProtKB-KW"/>
</dbReference>
<dbReference type="InterPro" id="IPR057545">
    <property type="entry name" value="SseK_NleB"/>
</dbReference>
<gene>
    <name evidence="11" type="ORF">sL5_05530</name>
</gene>
<dbReference type="GO" id="GO:0090729">
    <property type="term" value="F:toxin activity"/>
    <property type="evidence" value="ECO:0007669"/>
    <property type="project" value="UniProtKB-KW"/>
</dbReference>
<dbReference type="GO" id="GO:0043657">
    <property type="term" value="C:host cell"/>
    <property type="evidence" value="ECO:0007669"/>
    <property type="project" value="UniProtKB-SubCell"/>
</dbReference>
<proteinExistence type="inferred from homology"/>
<evidence type="ECO:0000256" key="6">
    <source>
        <dbReference type="ARBA" id="ARBA00022723"/>
    </source>
</evidence>
<accession>A0A8J3HVA7</accession>
<evidence type="ECO:0000256" key="2">
    <source>
        <dbReference type="ARBA" id="ARBA00022525"/>
    </source>
</evidence>
<dbReference type="Pfam" id="PF24688">
    <property type="entry name" value="SseK_NleB"/>
    <property type="match status" value="2"/>
</dbReference>
<keyword evidence="4" id="KW-0328">Glycosyltransferase</keyword>
<keyword evidence="7" id="KW-0843">Virulence</keyword>
<keyword evidence="12" id="KW-1185">Reference proteome</keyword>
<organism evidence="11 12">
    <name type="scientific">Candidatus Mesenet longicola</name>
    <dbReference type="NCBI Taxonomy" id="1892558"/>
    <lineage>
        <taxon>Bacteria</taxon>
        <taxon>Pseudomonadati</taxon>
        <taxon>Pseudomonadota</taxon>
        <taxon>Alphaproteobacteria</taxon>
        <taxon>Rickettsiales</taxon>
        <taxon>Anaplasmataceae</taxon>
        <taxon>Candidatus Mesenet</taxon>
    </lineage>
</organism>
<evidence type="ECO:0000256" key="1">
    <source>
        <dbReference type="ARBA" id="ARBA00004340"/>
    </source>
</evidence>
<evidence type="ECO:0000256" key="4">
    <source>
        <dbReference type="ARBA" id="ARBA00022676"/>
    </source>
</evidence>